<name>A0ABU7V8X4_9MICO</name>
<dbReference type="NCBIfam" id="TIGR00922">
    <property type="entry name" value="nusG"/>
    <property type="match status" value="1"/>
</dbReference>
<dbReference type="InterPro" id="IPR006645">
    <property type="entry name" value="NGN-like_dom"/>
</dbReference>
<dbReference type="PANTHER" id="PTHR30265">
    <property type="entry name" value="RHO-INTERACTING TRANSCRIPTION TERMINATION FACTOR NUSG"/>
    <property type="match status" value="1"/>
</dbReference>
<keyword evidence="12" id="KW-1185">Reference proteome</keyword>
<dbReference type="Gene3D" id="3.30.70.940">
    <property type="entry name" value="NusG, N-terminal domain"/>
    <property type="match status" value="1"/>
</dbReference>
<evidence type="ECO:0000313" key="12">
    <source>
        <dbReference type="Proteomes" id="UP001351900"/>
    </source>
</evidence>
<feature type="compositionally biased region" description="Acidic residues" evidence="8">
    <location>
        <begin position="117"/>
        <end position="133"/>
    </location>
</feature>
<dbReference type="CDD" id="cd06091">
    <property type="entry name" value="KOW_NusG"/>
    <property type="match status" value="1"/>
</dbReference>
<dbReference type="InterPro" id="IPR005824">
    <property type="entry name" value="KOW"/>
</dbReference>
<dbReference type="PANTHER" id="PTHR30265:SF2">
    <property type="entry name" value="TRANSCRIPTION TERMINATION_ANTITERMINATION PROTEIN NUSG"/>
    <property type="match status" value="1"/>
</dbReference>
<keyword evidence="4 5" id="KW-0804">Transcription</keyword>
<evidence type="ECO:0000256" key="6">
    <source>
        <dbReference type="NCBIfam" id="TIGR00922"/>
    </source>
</evidence>
<organism evidence="11 12">
    <name type="scientific">Microbacterium schleiferi</name>
    <dbReference type="NCBI Taxonomy" id="69362"/>
    <lineage>
        <taxon>Bacteria</taxon>
        <taxon>Bacillati</taxon>
        <taxon>Actinomycetota</taxon>
        <taxon>Actinomycetes</taxon>
        <taxon>Micrococcales</taxon>
        <taxon>Microbacteriaceae</taxon>
        <taxon>Microbacterium</taxon>
    </lineage>
</organism>
<dbReference type="InterPro" id="IPR047050">
    <property type="entry name" value="NGN"/>
</dbReference>
<feature type="region of interest" description="Disordered" evidence="8">
    <location>
        <begin position="98"/>
        <end position="133"/>
    </location>
</feature>
<dbReference type="Gene3D" id="2.30.30.30">
    <property type="match status" value="1"/>
</dbReference>
<evidence type="ECO:0000256" key="8">
    <source>
        <dbReference type="SAM" id="MobiDB-lite"/>
    </source>
</evidence>
<keyword evidence="1 5" id="KW-0806">Transcription termination</keyword>
<dbReference type="InterPro" id="IPR043425">
    <property type="entry name" value="NusG-like"/>
</dbReference>
<evidence type="ECO:0000259" key="10">
    <source>
        <dbReference type="SMART" id="SM00739"/>
    </source>
</evidence>
<evidence type="ECO:0000256" key="1">
    <source>
        <dbReference type="ARBA" id="ARBA00022472"/>
    </source>
</evidence>
<dbReference type="PRINTS" id="PR00338">
    <property type="entry name" value="NUSGTNSCPFCT"/>
</dbReference>
<comment type="caution">
    <text evidence="11">The sequence shown here is derived from an EMBL/GenBank/DDBJ whole genome shotgun (WGS) entry which is preliminary data.</text>
</comment>
<proteinExistence type="inferred from homology"/>
<dbReference type="SMART" id="SM00739">
    <property type="entry name" value="KOW"/>
    <property type="match status" value="1"/>
</dbReference>
<dbReference type="HAMAP" id="MF_00948">
    <property type="entry name" value="NusG"/>
    <property type="match status" value="1"/>
</dbReference>
<dbReference type="Proteomes" id="UP001351900">
    <property type="component" value="Unassembled WGS sequence"/>
</dbReference>
<reference evidence="11 12" key="1">
    <citation type="submission" date="2024-01" db="EMBL/GenBank/DDBJ databases">
        <title>the genome sequence of strain Microbacterium schleiferi NBRC 15075.</title>
        <authorList>
            <person name="Ding Y."/>
            <person name="Zhang G."/>
        </authorList>
    </citation>
    <scope>NUCLEOTIDE SEQUENCE [LARGE SCALE GENOMIC DNA]</scope>
    <source>
        <strain evidence="11 12">NBRC 15075</strain>
    </source>
</reference>
<keyword evidence="3 5" id="KW-0805">Transcription regulation</keyword>
<dbReference type="Pfam" id="PF02357">
    <property type="entry name" value="NusG"/>
    <property type="match status" value="1"/>
</dbReference>
<accession>A0ABU7V8X4</accession>
<evidence type="ECO:0000256" key="5">
    <source>
        <dbReference type="HAMAP-Rule" id="MF_00948"/>
    </source>
</evidence>
<dbReference type="RefSeq" id="WP_331791792.1">
    <property type="nucleotide sequence ID" value="NZ_BAAAUO010000011.1"/>
</dbReference>
<evidence type="ECO:0000256" key="3">
    <source>
        <dbReference type="ARBA" id="ARBA00023015"/>
    </source>
</evidence>
<evidence type="ECO:0000256" key="4">
    <source>
        <dbReference type="ARBA" id="ARBA00023163"/>
    </source>
</evidence>
<dbReference type="InterPro" id="IPR001062">
    <property type="entry name" value="Transcrpt_antiterm_NusG"/>
</dbReference>
<dbReference type="InterPro" id="IPR036735">
    <property type="entry name" value="NGN_dom_sf"/>
</dbReference>
<feature type="region of interest" description="Disordered" evidence="8">
    <location>
        <begin position="1"/>
        <end position="69"/>
    </location>
</feature>
<sequence length="337" mass="37337">MSERFLDDADWAPSAEQSSEEDEAQEGNELAREEHQSDAAEHVAIHIEDEDDDVDYSDDDDVEVNDPEADAIVNDALEIDEAAEAEAAAEVLADDLAEEEAERAVEAAEEITPYDGPELEDDADEDGDETEEDPYEAFRAELRALPGKWYVIHSYAGFERKVKANIEQRKSTLEVEEDIYQIEVPMEDVVEIKNGQRKMVTRVRIPGYVLVRMELNEDTWSVVRHTPGVTGFVGNAHNPTPLRFEEAFTMLKSLVEVKETAPAKGGAAKKGQPVARAIPAEVDFEVGETITIKEGSFAGLPGTISEIKPESGKLTVLVSLFERETPVELSFDQVTKL</sequence>
<dbReference type="EMBL" id="JAZHOV010000005">
    <property type="protein sequence ID" value="MEF2255548.1"/>
    <property type="molecule type" value="Genomic_DNA"/>
</dbReference>
<dbReference type="SUPFAM" id="SSF82679">
    <property type="entry name" value="N-utilization substance G protein NusG, N-terminal domain"/>
    <property type="match status" value="1"/>
</dbReference>
<evidence type="ECO:0000256" key="7">
    <source>
        <dbReference type="RuleBase" id="RU000538"/>
    </source>
</evidence>
<comment type="function">
    <text evidence="5 7">Participates in transcription elongation, termination and antitermination.</text>
</comment>
<protein>
    <recommendedName>
        <fullName evidence="5 6">Transcription termination/antitermination protein NusG</fullName>
    </recommendedName>
</protein>
<dbReference type="InterPro" id="IPR008991">
    <property type="entry name" value="Translation_prot_SH3-like_sf"/>
</dbReference>
<dbReference type="InterPro" id="IPR014722">
    <property type="entry name" value="Rib_uL2_dom2"/>
</dbReference>
<dbReference type="SMART" id="SM00738">
    <property type="entry name" value="NGN"/>
    <property type="match status" value="1"/>
</dbReference>
<feature type="domain" description="KOW" evidence="10">
    <location>
        <begin position="283"/>
        <end position="310"/>
    </location>
</feature>
<comment type="similarity">
    <text evidence="5 7">Belongs to the NusG family.</text>
</comment>
<feature type="domain" description="NusG-like N-terminal" evidence="9">
    <location>
        <begin position="146"/>
        <end position="254"/>
    </location>
</feature>
<evidence type="ECO:0000256" key="2">
    <source>
        <dbReference type="ARBA" id="ARBA00022814"/>
    </source>
</evidence>
<keyword evidence="2 5" id="KW-0889">Transcription antitermination</keyword>
<evidence type="ECO:0000259" key="9">
    <source>
        <dbReference type="SMART" id="SM00738"/>
    </source>
</evidence>
<evidence type="ECO:0000313" key="11">
    <source>
        <dbReference type="EMBL" id="MEF2255548.1"/>
    </source>
</evidence>
<dbReference type="CDD" id="cd09891">
    <property type="entry name" value="NGN_Bact_1"/>
    <property type="match status" value="1"/>
</dbReference>
<feature type="compositionally biased region" description="Acidic residues" evidence="8">
    <location>
        <begin position="48"/>
        <end position="69"/>
    </location>
</feature>
<gene>
    <name evidence="5 11" type="primary">nusG</name>
    <name evidence="11" type="ORF">V2V91_10450</name>
</gene>
<feature type="compositionally biased region" description="Basic and acidic residues" evidence="8">
    <location>
        <begin position="29"/>
        <end position="47"/>
    </location>
</feature>
<dbReference type="SUPFAM" id="SSF50104">
    <property type="entry name" value="Translation proteins SH3-like domain"/>
    <property type="match status" value="1"/>
</dbReference>